<dbReference type="PANTHER" id="PTHR30283">
    <property type="entry name" value="PEROXIDE STRESS RESPONSE PROTEIN YAAA"/>
    <property type="match status" value="1"/>
</dbReference>
<dbReference type="InterPro" id="IPR005583">
    <property type="entry name" value="YaaA"/>
</dbReference>
<dbReference type="GO" id="GO:0005829">
    <property type="term" value="C:cytosol"/>
    <property type="evidence" value="ECO:0007669"/>
    <property type="project" value="TreeGrafter"/>
</dbReference>
<dbReference type="Proteomes" id="UP000292685">
    <property type="component" value="Unassembled WGS sequence"/>
</dbReference>
<gene>
    <name evidence="1" type="ORF">EV380_0838</name>
</gene>
<dbReference type="Pfam" id="PF03883">
    <property type="entry name" value="H2O2_YaaD"/>
    <property type="match status" value="1"/>
</dbReference>
<name>A0A4Q8ACC5_9MICC</name>
<organism evidence="1 2">
    <name type="scientific">Zhihengliuella halotolerans</name>
    <dbReference type="NCBI Taxonomy" id="370736"/>
    <lineage>
        <taxon>Bacteria</taxon>
        <taxon>Bacillati</taxon>
        <taxon>Actinomycetota</taxon>
        <taxon>Actinomycetes</taxon>
        <taxon>Micrococcales</taxon>
        <taxon>Micrococcaceae</taxon>
        <taxon>Zhihengliuella</taxon>
    </lineage>
</organism>
<dbReference type="AlphaFoldDB" id="A0A4Q8ACC5"/>
<proteinExistence type="predicted"/>
<comment type="caution">
    <text evidence="1">The sequence shown here is derived from an EMBL/GenBank/DDBJ whole genome shotgun (WGS) entry which is preliminary data.</text>
</comment>
<evidence type="ECO:0000313" key="1">
    <source>
        <dbReference type="EMBL" id="RZU61275.1"/>
    </source>
</evidence>
<sequence>MLGVLILLPPSEGKQQASTSTPFDAHALSFPSLTPDRLAVLDALAETSGRADAHEVLGVGETLAHEVERNRRLHDEPAGPAHTIYTGVLYEALGYATLPAPAQRLADESILVVSALWGAVGFADVIPAYRLSMSVKLPAPADAPLGRLATWWKPRLARALAERAAGELVVDCRSSTYAAAWAPPAAETVTVSVVQVRGGARQVVSHFAKHTRGELIRHLLTRPGAQPGTPDELLAVAREKWEAELTAGTARKPHQLTIVLPEDHSFAR</sequence>
<keyword evidence="2" id="KW-1185">Reference proteome</keyword>
<accession>A0A4Q8ACC5</accession>
<evidence type="ECO:0008006" key="3">
    <source>
        <dbReference type="Google" id="ProtNLM"/>
    </source>
</evidence>
<reference evidence="1 2" key="1">
    <citation type="submission" date="2019-02" db="EMBL/GenBank/DDBJ databases">
        <title>Sequencing the genomes of 1000 actinobacteria strains.</title>
        <authorList>
            <person name="Klenk H.-P."/>
        </authorList>
    </citation>
    <scope>NUCLEOTIDE SEQUENCE [LARGE SCALE GENOMIC DNA]</scope>
    <source>
        <strain evidence="1 2">DSM 17364</strain>
    </source>
</reference>
<dbReference type="EMBL" id="SHLA01000001">
    <property type="protein sequence ID" value="RZU61275.1"/>
    <property type="molecule type" value="Genomic_DNA"/>
</dbReference>
<protein>
    <recommendedName>
        <fullName evidence="3">Peroxide stress protein YaaA</fullName>
    </recommendedName>
</protein>
<dbReference type="GO" id="GO:0033194">
    <property type="term" value="P:response to hydroperoxide"/>
    <property type="evidence" value="ECO:0007669"/>
    <property type="project" value="TreeGrafter"/>
</dbReference>
<dbReference type="PANTHER" id="PTHR30283:SF4">
    <property type="entry name" value="PEROXIDE STRESS RESISTANCE PROTEIN YAAA"/>
    <property type="match status" value="1"/>
</dbReference>
<evidence type="ECO:0000313" key="2">
    <source>
        <dbReference type="Proteomes" id="UP000292685"/>
    </source>
</evidence>